<dbReference type="SUPFAM" id="SSF55846">
    <property type="entry name" value="N-acetylmuramoyl-L-alanine amidase-like"/>
    <property type="match status" value="1"/>
</dbReference>
<feature type="domain" description="N-acetylmuramoyl-L-alanine amidase" evidence="1">
    <location>
        <begin position="2"/>
        <end position="118"/>
    </location>
</feature>
<dbReference type="GO" id="GO:0008745">
    <property type="term" value="F:N-acetylmuramoyl-L-alanine amidase activity"/>
    <property type="evidence" value="ECO:0007669"/>
    <property type="project" value="InterPro"/>
</dbReference>
<dbReference type="PROSITE" id="PS00018">
    <property type="entry name" value="EF_HAND_1"/>
    <property type="match status" value="1"/>
</dbReference>
<accession>A0A3E5B084</accession>
<dbReference type="PANTHER" id="PTHR11022:SF41">
    <property type="entry name" value="PEPTIDOGLYCAN-RECOGNITION PROTEIN LC-RELATED"/>
    <property type="match status" value="1"/>
</dbReference>
<sequence length="157" mass="17615">MRKIDLLVIHCSATRADRCYTEFDLTTDHLCRGFSGAGYHFYIRKNGDIKSLRPVEKPGAHAKGYNASSIGICYEGGLDTNGRPADTRTDFQKHSLRVLVMLLLKDYPGSRLVGHRDLSPDLNHNGEIEPEEWIKECPCFDASTILQEPPPPNPSFI</sequence>
<dbReference type="InterPro" id="IPR018247">
    <property type="entry name" value="EF_Hand_1_Ca_BS"/>
</dbReference>
<dbReference type="CDD" id="cd06583">
    <property type="entry name" value="PGRP"/>
    <property type="match status" value="1"/>
</dbReference>
<dbReference type="FunFam" id="3.40.80.10:FF:000008">
    <property type="entry name" value="N-acetylmuramoyl-L-alanine amidase"/>
    <property type="match status" value="1"/>
</dbReference>
<evidence type="ECO:0000259" key="1">
    <source>
        <dbReference type="Pfam" id="PF01510"/>
    </source>
</evidence>
<dbReference type="InterPro" id="IPR015510">
    <property type="entry name" value="PGRP"/>
</dbReference>
<organism evidence="2 3">
    <name type="scientific">Bacteroides oleiciplenus</name>
    <dbReference type="NCBI Taxonomy" id="626931"/>
    <lineage>
        <taxon>Bacteria</taxon>
        <taxon>Pseudomonadati</taxon>
        <taxon>Bacteroidota</taxon>
        <taxon>Bacteroidia</taxon>
        <taxon>Bacteroidales</taxon>
        <taxon>Bacteroidaceae</taxon>
        <taxon>Bacteroides</taxon>
    </lineage>
</organism>
<dbReference type="Pfam" id="PF01510">
    <property type="entry name" value="Amidase_2"/>
    <property type="match status" value="1"/>
</dbReference>
<dbReference type="InterPro" id="IPR036505">
    <property type="entry name" value="Amidase/PGRP_sf"/>
</dbReference>
<proteinExistence type="predicted"/>
<dbReference type="RefSeq" id="WP_009132092.1">
    <property type="nucleotide sequence ID" value="NZ_CABKRN010000006.1"/>
</dbReference>
<evidence type="ECO:0000313" key="2">
    <source>
        <dbReference type="EMBL" id="RGN30980.1"/>
    </source>
</evidence>
<dbReference type="Gene3D" id="3.40.80.10">
    <property type="entry name" value="Peptidoglycan recognition protein-like"/>
    <property type="match status" value="1"/>
</dbReference>
<evidence type="ECO:0000313" key="3">
    <source>
        <dbReference type="Proteomes" id="UP000260983"/>
    </source>
</evidence>
<comment type="caution">
    <text evidence="2">The sequence shown here is derived from an EMBL/GenBank/DDBJ whole genome shotgun (WGS) entry which is preliminary data.</text>
</comment>
<dbReference type="PANTHER" id="PTHR11022">
    <property type="entry name" value="PEPTIDOGLYCAN RECOGNITION PROTEIN"/>
    <property type="match status" value="1"/>
</dbReference>
<reference evidence="2 3" key="1">
    <citation type="submission" date="2018-08" db="EMBL/GenBank/DDBJ databases">
        <title>A genome reference for cultivated species of the human gut microbiota.</title>
        <authorList>
            <person name="Zou Y."/>
            <person name="Xue W."/>
            <person name="Luo G."/>
        </authorList>
    </citation>
    <scope>NUCLEOTIDE SEQUENCE [LARGE SCALE GENOMIC DNA]</scope>
    <source>
        <strain evidence="2 3">OM05-15BH</strain>
    </source>
</reference>
<gene>
    <name evidence="2" type="ORF">DXB65_21920</name>
</gene>
<name>A0A3E5B084_9BACE</name>
<dbReference type="EMBL" id="QSUL01000023">
    <property type="protein sequence ID" value="RGN30980.1"/>
    <property type="molecule type" value="Genomic_DNA"/>
</dbReference>
<dbReference type="Proteomes" id="UP000260983">
    <property type="component" value="Unassembled WGS sequence"/>
</dbReference>
<protein>
    <submittedName>
        <fullName evidence="2">N-acetylmuramoyl-L-alanine amidase</fullName>
    </submittedName>
</protein>
<dbReference type="AlphaFoldDB" id="A0A3E5B084"/>
<dbReference type="InterPro" id="IPR002502">
    <property type="entry name" value="Amidase_domain"/>
</dbReference>
<dbReference type="GO" id="GO:0009253">
    <property type="term" value="P:peptidoglycan catabolic process"/>
    <property type="evidence" value="ECO:0007669"/>
    <property type="project" value="InterPro"/>
</dbReference>